<keyword evidence="1" id="KW-0479">Metal-binding</keyword>
<dbReference type="GO" id="GO:0003677">
    <property type="term" value="F:DNA binding"/>
    <property type="evidence" value="ECO:0007669"/>
    <property type="project" value="InterPro"/>
</dbReference>
<dbReference type="GO" id="GO:0008270">
    <property type="term" value="F:zinc ion binding"/>
    <property type="evidence" value="ECO:0007669"/>
    <property type="project" value="UniProtKB-KW"/>
</dbReference>
<evidence type="ECO:0000256" key="4">
    <source>
        <dbReference type="SAM" id="MobiDB-lite"/>
    </source>
</evidence>
<evidence type="ECO:0000256" key="3">
    <source>
        <dbReference type="ARBA" id="ARBA00022833"/>
    </source>
</evidence>
<evidence type="ECO:0000256" key="2">
    <source>
        <dbReference type="ARBA" id="ARBA00022771"/>
    </source>
</evidence>
<organism evidence="7">
    <name type="scientific">Calcidiscus leptoporus</name>
    <dbReference type="NCBI Taxonomy" id="127549"/>
    <lineage>
        <taxon>Eukaryota</taxon>
        <taxon>Haptista</taxon>
        <taxon>Haptophyta</taxon>
        <taxon>Prymnesiophyceae</taxon>
        <taxon>Coccolithales</taxon>
        <taxon>Calcidiscaceae</taxon>
        <taxon>Calcidiscus</taxon>
    </lineage>
</organism>
<evidence type="ECO:0000313" key="7">
    <source>
        <dbReference type="EMBL" id="CAD8549532.1"/>
    </source>
</evidence>
<feature type="region of interest" description="Disordered" evidence="4">
    <location>
        <begin position="128"/>
        <end position="159"/>
    </location>
</feature>
<proteinExistence type="predicted"/>
<dbReference type="EMBL" id="HBER01049443">
    <property type="protein sequence ID" value="CAD8549531.1"/>
    <property type="molecule type" value="Transcribed_RNA"/>
</dbReference>
<feature type="region of interest" description="Disordered" evidence="4">
    <location>
        <begin position="68"/>
        <end position="93"/>
    </location>
</feature>
<dbReference type="EMBL" id="HBER01049444">
    <property type="protein sequence ID" value="CAD8549532.1"/>
    <property type="molecule type" value="Transcribed_RNA"/>
</dbReference>
<dbReference type="InterPro" id="IPR002857">
    <property type="entry name" value="Znf_CXXC"/>
</dbReference>
<keyword evidence="2" id="KW-0863">Zinc-finger</keyword>
<evidence type="ECO:0000256" key="1">
    <source>
        <dbReference type="ARBA" id="ARBA00022723"/>
    </source>
</evidence>
<feature type="compositionally biased region" description="Polar residues" evidence="4">
    <location>
        <begin position="71"/>
        <end position="81"/>
    </location>
</feature>
<protein>
    <recommendedName>
        <fullName evidence="5">CXXC-type domain-containing protein</fullName>
    </recommendedName>
</protein>
<dbReference type="AlphaFoldDB" id="A0A6U5MHQ8"/>
<dbReference type="PROSITE" id="PS51058">
    <property type="entry name" value="ZF_CXXC"/>
    <property type="match status" value="2"/>
</dbReference>
<reference evidence="7" key="1">
    <citation type="submission" date="2021-01" db="EMBL/GenBank/DDBJ databases">
        <authorList>
            <person name="Corre E."/>
            <person name="Pelletier E."/>
            <person name="Niang G."/>
            <person name="Scheremetjew M."/>
            <person name="Finn R."/>
            <person name="Kale V."/>
            <person name="Holt S."/>
            <person name="Cochrane G."/>
            <person name="Meng A."/>
            <person name="Brown T."/>
            <person name="Cohen L."/>
        </authorList>
    </citation>
    <scope>NUCLEOTIDE SEQUENCE</scope>
    <source>
        <strain evidence="7">RCC1130</strain>
    </source>
</reference>
<feature type="compositionally biased region" description="Basic and acidic residues" evidence="4">
    <location>
        <begin position="128"/>
        <end position="145"/>
    </location>
</feature>
<evidence type="ECO:0000313" key="6">
    <source>
        <dbReference type="EMBL" id="CAD8549531.1"/>
    </source>
</evidence>
<sequence length="334" mass="36226">MRRLHPMGNSSNPRFVKGARLPRCGHCAGCTRADCGACIPCRDKRKFNGPGVKKQACVMRRCLQLKRPPSVGQQNSAQNGGASPPPGVEPGEDLFVSVAPFDFDDPLDQMQIDADCDLSSLFPLEPEPESRAAKQARHDPPRRANEPSPRSSNGRSHPRFHRCGKCAGCKGRDCGECQNCADKPRFGGKGVKKQACVARRCINLAKRQDLEEEHDFQVADLPPPLLRDSLDALGPLREVITPEANELGVMSGKPAYVFVGSPTGVMEFPIDGPLPVEFTKAPAAVFPTGLGEWALDEMPLQACCDDGLPSMPLRGDEFAGLAPAAEPCLDDWWF</sequence>
<feature type="domain" description="CXXC-type" evidence="5">
    <location>
        <begin position="155"/>
        <end position="202"/>
    </location>
</feature>
<name>A0A6U5MHQ8_9EUKA</name>
<feature type="domain" description="CXXC-type" evidence="5">
    <location>
        <begin position="17"/>
        <end position="63"/>
    </location>
</feature>
<accession>A0A6U5MHQ8</accession>
<dbReference type="Pfam" id="PF02008">
    <property type="entry name" value="zf-CXXC"/>
    <property type="match status" value="2"/>
</dbReference>
<gene>
    <name evidence="6" type="ORF">CLEP1334_LOCUS24821</name>
    <name evidence="7" type="ORF">CLEP1334_LOCUS24822</name>
</gene>
<evidence type="ECO:0000259" key="5">
    <source>
        <dbReference type="PROSITE" id="PS51058"/>
    </source>
</evidence>
<keyword evidence="3" id="KW-0862">Zinc</keyword>